<evidence type="ECO:0000313" key="3">
    <source>
        <dbReference type="EMBL" id="MFC4351637.1"/>
    </source>
</evidence>
<proteinExistence type="predicted"/>
<evidence type="ECO:0000259" key="2">
    <source>
        <dbReference type="Pfam" id="PF07835"/>
    </source>
</evidence>
<protein>
    <submittedName>
        <fullName evidence="3">Aa3-type cytochrome c oxidase subunit IV</fullName>
    </submittedName>
</protein>
<dbReference type="RefSeq" id="WP_382421962.1">
    <property type="nucleotide sequence ID" value="NZ_JBHSCW010000003.1"/>
</dbReference>
<keyword evidence="4" id="KW-1185">Reference proteome</keyword>
<accession>A0ABV8UK20</accession>
<evidence type="ECO:0000256" key="1">
    <source>
        <dbReference type="SAM" id="Phobius"/>
    </source>
</evidence>
<reference evidence="4" key="1">
    <citation type="journal article" date="2019" name="Int. J. Syst. Evol. Microbiol.">
        <title>The Global Catalogue of Microorganisms (GCM) 10K type strain sequencing project: providing services to taxonomists for standard genome sequencing and annotation.</title>
        <authorList>
            <consortium name="The Broad Institute Genomics Platform"/>
            <consortium name="The Broad Institute Genome Sequencing Center for Infectious Disease"/>
            <person name="Wu L."/>
            <person name="Ma J."/>
        </authorList>
    </citation>
    <scope>NUCLEOTIDE SEQUENCE [LARGE SCALE GENOMIC DNA]</scope>
    <source>
        <strain evidence="4">CECT 8472</strain>
    </source>
</reference>
<keyword evidence="1" id="KW-0472">Membrane</keyword>
<name>A0ABV8UK20_9PROT</name>
<dbReference type="SUPFAM" id="SSF81469">
    <property type="entry name" value="Bacterial aa3 type cytochrome c oxidase subunit IV"/>
    <property type="match status" value="1"/>
</dbReference>
<dbReference type="InterPro" id="IPR012422">
    <property type="entry name" value="Cyt_c_oxidase_su4_bac-aa3"/>
</dbReference>
<dbReference type="EMBL" id="JBHSCW010000003">
    <property type="protein sequence ID" value="MFC4351637.1"/>
    <property type="molecule type" value="Genomic_DNA"/>
</dbReference>
<keyword evidence="1" id="KW-0812">Transmembrane</keyword>
<feature type="domain" description="Cytochrome c oxidase subunit IV bacterial aa3 type" evidence="2">
    <location>
        <begin position="8"/>
        <end position="39"/>
    </location>
</feature>
<comment type="caution">
    <text evidence="3">The sequence shown here is derived from an EMBL/GenBank/DDBJ whole genome shotgun (WGS) entry which is preliminary data.</text>
</comment>
<gene>
    <name evidence="3" type="ORF">ACFOW6_08805</name>
</gene>
<feature type="transmembrane region" description="Helical" evidence="1">
    <location>
        <begin position="20"/>
        <end position="39"/>
    </location>
</feature>
<dbReference type="InterPro" id="IPR036596">
    <property type="entry name" value="Cyt-C_aa3_sf"/>
</dbReference>
<evidence type="ECO:0000313" key="4">
    <source>
        <dbReference type="Proteomes" id="UP001595799"/>
    </source>
</evidence>
<keyword evidence="1" id="KW-1133">Transmembrane helix</keyword>
<organism evidence="3 4">
    <name type="scientific">Fodinicurvata halophila</name>
    <dbReference type="NCBI Taxonomy" id="1419723"/>
    <lineage>
        <taxon>Bacteria</taxon>
        <taxon>Pseudomonadati</taxon>
        <taxon>Pseudomonadota</taxon>
        <taxon>Alphaproteobacteria</taxon>
        <taxon>Rhodospirillales</taxon>
        <taxon>Rhodovibrionaceae</taxon>
        <taxon>Fodinicurvata</taxon>
    </lineage>
</organism>
<dbReference type="Gene3D" id="1.20.5.160">
    <property type="entry name" value="Bacterial aa3 type cytochrome c oxidase subunit IV"/>
    <property type="match status" value="1"/>
</dbReference>
<dbReference type="Pfam" id="PF07835">
    <property type="entry name" value="COX4_pro_2"/>
    <property type="match status" value="1"/>
</dbReference>
<dbReference type="Proteomes" id="UP001595799">
    <property type="component" value="Unassembled WGS sequence"/>
</dbReference>
<sequence>MNEDRMLQAHKATYTGFLKFAAYGASIVAIVLLLMALILV</sequence>